<dbReference type="OMA" id="FNEKHAN"/>
<sequence>MTDMSDSFSSIDDFLRDLEEFGTGAYLRADEKEFWDPPFDVSALPELKKVLVTFAQSMVDIANSREQANSVVLDVIAKVGHFYSELAAFNAAYEYAVIEPEEESQLISMVEGMCKNLGLSDEEISDLPEFE</sequence>
<organism evidence="1 2">
    <name type="scientific">Corynebacterium diphtheriae</name>
    <dbReference type="NCBI Taxonomy" id="1717"/>
    <lineage>
        <taxon>Bacteria</taxon>
        <taxon>Bacillati</taxon>
        <taxon>Actinomycetota</taxon>
        <taxon>Actinomycetes</taxon>
        <taxon>Mycobacteriales</taxon>
        <taxon>Corynebacteriaceae</taxon>
        <taxon>Corynebacterium</taxon>
    </lineage>
</organism>
<dbReference type="AlphaFoldDB" id="A0A1L9G655"/>
<accession>A0A1L9G655</accession>
<evidence type="ECO:0000313" key="1">
    <source>
        <dbReference type="EMBL" id="CAB0604908.1"/>
    </source>
</evidence>
<comment type="caution">
    <text evidence="1">The sequence shown here is derived from an EMBL/GenBank/DDBJ whole genome shotgun (WGS) entry which is preliminary data.</text>
</comment>
<evidence type="ECO:0000313" key="2">
    <source>
        <dbReference type="Proteomes" id="UP000480222"/>
    </source>
</evidence>
<reference evidence="1 2" key="1">
    <citation type="submission" date="2020-02" db="EMBL/GenBank/DDBJ databases">
        <authorList>
            <person name="Brisse S."/>
        </authorList>
    </citation>
    <scope>NUCLEOTIDE SEQUENCE [LARGE SCALE GENOMIC DNA]</scope>
    <source>
        <strain evidence="1">CIP107547</strain>
    </source>
</reference>
<protein>
    <submittedName>
        <fullName evidence="1">Uncharacterized protein</fullName>
    </submittedName>
</protein>
<proteinExistence type="predicted"/>
<gene>
    <name evidence="1" type="ORF">CIP107547_01447</name>
</gene>
<dbReference type="Proteomes" id="UP000480222">
    <property type="component" value="Unassembled WGS sequence"/>
</dbReference>
<dbReference type="RefSeq" id="WP_014310441.1">
    <property type="nucleotide sequence ID" value="NZ_CP039522.1"/>
</dbReference>
<name>A0A1L9G655_CORDP</name>
<dbReference type="EMBL" id="CADDAV010000017">
    <property type="protein sequence ID" value="CAB0604908.1"/>
    <property type="molecule type" value="Genomic_DNA"/>
</dbReference>